<evidence type="ECO:0000313" key="1">
    <source>
        <dbReference type="EMBL" id="CAA9348282.1"/>
    </source>
</evidence>
<dbReference type="Gene3D" id="1.10.10.10">
    <property type="entry name" value="Winged helix-like DNA-binding domain superfamily/Winged helix DNA-binding domain"/>
    <property type="match status" value="1"/>
</dbReference>
<protein>
    <submittedName>
        <fullName evidence="1">Uncharacterized protein</fullName>
    </submittedName>
</protein>
<reference evidence="1" key="1">
    <citation type="submission" date="2020-02" db="EMBL/GenBank/DDBJ databases">
        <authorList>
            <person name="Meier V. D."/>
        </authorList>
    </citation>
    <scope>NUCLEOTIDE SEQUENCE</scope>
    <source>
        <strain evidence="1">AVDCRST_MAG40</strain>
    </source>
</reference>
<dbReference type="AlphaFoldDB" id="A0A6J4M2Y4"/>
<name>A0A6J4M2Y4_9BACT</name>
<gene>
    <name evidence="1" type="ORF">AVDCRST_MAG40-2763</name>
</gene>
<dbReference type="EMBL" id="CADCTX010000768">
    <property type="protein sequence ID" value="CAA9348282.1"/>
    <property type="molecule type" value="Genomic_DNA"/>
</dbReference>
<organism evidence="1">
    <name type="scientific">uncultured Gemmatimonadaceae bacterium</name>
    <dbReference type="NCBI Taxonomy" id="246130"/>
    <lineage>
        <taxon>Bacteria</taxon>
        <taxon>Pseudomonadati</taxon>
        <taxon>Gemmatimonadota</taxon>
        <taxon>Gemmatimonadia</taxon>
        <taxon>Gemmatimonadales</taxon>
        <taxon>Gemmatimonadaceae</taxon>
        <taxon>environmental samples</taxon>
    </lineage>
</organism>
<dbReference type="InterPro" id="IPR036388">
    <property type="entry name" value="WH-like_DNA-bd_sf"/>
</dbReference>
<accession>A0A6J4M2Y4</accession>
<sequence length="110" mass="11880">MDAVPLSAAVLLERAAAPLRAELRRVVRDDYPPLERIAQEAVGPDGSVRQAALPKQLGLVKSSVSELVARLEHHRVLRLARESARGGRELRLSPDAEVAFGLAPTAAERT</sequence>
<proteinExistence type="predicted"/>